<dbReference type="InterPro" id="IPR036388">
    <property type="entry name" value="WH-like_DNA-bd_sf"/>
</dbReference>
<evidence type="ECO:0000313" key="5">
    <source>
        <dbReference type="EMBL" id="PQF24659.1"/>
    </source>
</evidence>
<protein>
    <recommendedName>
        <fullName evidence="4">HTH gntR-type domain-containing protein</fullName>
    </recommendedName>
</protein>
<dbReference type="InterPro" id="IPR036390">
    <property type="entry name" value="WH_DNA-bd_sf"/>
</dbReference>
<name>A0A2S7RX91_ENTMU</name>
<dbReference type="AlphaFoldDB" id="A0A2S7RX91"/>
<sequence>MAYKNLYIQVKEWILEKIQDGTFKTGAVIPSETELVSMFGVSRATVNKALSDLVHEGFLKRIQGKGTFVQKDKRVPRTKQGSLGFSDEMAKKGRDVKTKPLKIEIIQDKSIASILNVNANAQLIKYERVRVSEGIIIAYQISYVPNKFLLVDKNITVEDLPTIELYELFASNGYEVSRAEEIYTIDRVKDPKVITAMNLEYEEPVFKVKRWSYLHDDTVLEYVESYLKWDYYQIELELHD</sequence>
<dbReference type="Gene3D" id="3.40.1410.10">
    <property type="entry name" value="Chorismate lyase-like"/>
    <property type="match status" value="1"/>
</dbReference>
<keyword evidence="2" id="KW-0238">DNA-binding</keyword>
<dbReference type="InterPro" id="IPR000524">
    <property type="entry name" value="Tscrpt_reg_HTH_GntR"/>
</dbReference>
<keyword evidence="1" id="KW-0805">Transcription regulation</keyword>
<evidence type="ECO:0000256" key="2">
    <source>
        <dbReference type="ARBA" id="ARBA00023125"/>
    </source>
</evidence>
<dbReference type="EMBL" id="PUAP01000011">
    <property type="protein sequence ID" value="PQF24659.1"/>
    <property type="molecule type" value="Genomic_DNA"/>
</dbReference>
<dbReference type="PANTHER" id="PTHR44846:SF1">
    <property type="entry name" value="MANNOSYL-D-GLYCERATE TRANSPORT_METABOLISM SYSTEM REPRESSOR MNGR-RELATED"/>
    <property type="match status" value="1"/>
</dbReference>
<dbReference type="FunFam" id="1.10.10.10:FF:000079">
    <property type="entry name" value="GntR family transcriptional regulator"/>
    <property type="match status" value="1"/>
</dbReference>
<gene>
    <name evidence="5" type="ORF">CUS89_03680</name>
</gene>
<evidence type="ECO:0000259" key="4">
    <source>
        <dbReference type="PROSITE" id="PS50949"/>
    </source>
</evidence>
<dbReference type="InterPro" id="IPR050679">
    <property type="entry name" value="Bact_HTH_transcr_reg"/>
</dbReference>
<dbReference type="InterPro" id="IPR028978">
    <property type="entry name" value="Chorismate_lyase_/UTRA_dom_sf"/>
</dbReference>
<organism evidence="5 6">
    <name type="scientific">Enterococcus mundtii</name>
    <dbReference type="NCBI Taxonomy" id="53346"/>
    <lineage>
        <taxon>Bacteria</taxon>
        <taxon>Bacillati</taxon>
        <taxon>Bacillota</taxon>
        <taxon>Bacilli</taxon>
        <taxon>Lactobacillales</taxon>
        <taxon>Enterococcaceae</taxon>
        <taxon>Enterococcus</taxon>
    </lineage>
</organism>
<dbReference type="PROSITE" id="PS50949">
    <property type="entry name" value="HTH_GNTR"/>
    <property type="match status" value="1"/>
</dbReference>
<dbReference type="Gene3D" id="1.10.10.10">
    <property type="entry name" value="Winged helix-like DNA-binding domain superfamily/Winged helix DNA-binding domain"/>
    <property type="match status" value="1"/>
</dbReference>
<accession>A0A2S7RX91</accession>
<dbReference type="Pfam" id="PF00392">
    <property type="entry name" value="GntR"/>
    <property type="match status" value="1"/>
</dbReference>
<feature type="domain" description="HTH gntR-type" evidence="4">
    <location>
        <begin position="4"/>
        <end position="72"/>
    </location>
</feature>
<dbReference type="GO" id="GO:0003700">
    <property type="term" value="F:DNA-binding transcription factor activity"/>
    <property type="evidence" value="ECO:0007669"/>
    <property type="project" value="InterPro"/>
</dbReference>
<evidence type="ECO:0000313" key="6">
    <source>
        <dbReference type="Proteomes" id="UP000237934"/>
    </source>
</evidence>
<reference evidence="5 6" key="1">
    <citation type="journal article" date="2018" name="Pathog. Dis.">
        <title>Whole-genome sequencing based characterization of antimicrobial resistance in Enterococcus.</title>
        <authorList>
            <person name="Tyson G."/>
        </authorList>
    </citation>
    <scope>NUCLEOTIDE SEQUENCE [LARGE SCALE GENOMIC DNA]</scope>
    <source>
        <strain evidence="5 6">CVM N55263</strain>
    </source>
</reference>
<dbReference type="Proteomes" id="UP000237934">
    <property type="component" value="Unassembled WGS sequence"/>
</dbReference>
<dbReference type="InterPro" id="IPR011663">
    <property type="entry name" value="UTRA"/>
</dbReference>
<proteinExistence type="predicted"/>
<dbReference type="PANTHER" id="PTHR44846">
    <property type="entry name" value="MANNOSYL-D-GLYCERATE TRANSPORT/METABOLISM SYSTEM REPRESSOR MNGR-RELATED"/>
    <property type="match status" value="1"/>
</dbReference>
<dbReference type="GO" id="GO:0003677">
    <property type="term" value="F:DNA binding"/>
    <property type="evidence" value="ECO:0007669"/>
    <property type="project" value="UniProtKB-KW"/>
</dbReference>
<comment type="caution">
    <text evidence="5">The sequence shown here is derived from an EMBL/GenBank/DDBJ whole genome shotgun (WGS) entry which is preliminary data.</text>
</comment>
<evidence type="ECO:0000256" key="3">
    <source>
        <dbReference type="ARBA" id="ARBA00023163"/>
    </source>
</evidence>
<dbReference type="RefSeq" id="WP_104871087.1">
    <property type="nucleotide sequence ID" value="NZ_PUAP01000011.1"/>
</dbReference>
<dbReference type="Pfam" id="PF07702">
    <property type="entry name" value="UTRA"/>
    <property type="match status" value="1"/>
</dbReference>
<keyword evidence="3" id="KW-0804">Transcription</keyword>
<dbReference type="SUPFAM" id="SSF64288">
    <property type="entry name" value="Chorismate lyase-like"/>
    <property type="match status" value="1"/>
</dbReference>
<dbReference type="SUPFAM" id="SSF46785">
    <property type="entry name" value="Winged helix' DNA-binding domain"/>
    <property type="match status" value="1"/>
</dbReference>
<dbReference type="SMART" id="SM00866">
    <property type="entry name" value="UTRA"/>
    <property type="match status" value="1"/>
</dbReference>
<dbReference type="CDD" id="cd07377">
    <property type="entry name" value="WHTH_GntR"/>
    <property type="match status" value="1"/>
</dbReference>
<dbReference type="PRINTS" id="PR00035">
    <property type="entry name" value="HTHGNTR"/>
</dbReference>
<evidence type="ECO:0000256" key="1">
    <source>
        <dbReference type="ARBA" id="ARBA00023015"/>
    </source>
</evidence>
<dbReference type="SMART" id="SM00345">
    <property type="entry name" value="HTH_GNTR"/>
    <property type="match status" value="1"/>
</dbReference>
<dbReference type="GO" id="GO:0045892">
    <property type="term" value="P:negative regulation of DNA-templated transcription"/>
    <property type="evidence" value="ECO:0007669"/>
    <property type="project" value="TreeGrafter"/>
</dbReference>